<keyword evidence="1" id="KW-1133">Transmembrane helix</keyword>
<feature type="transmembrane region" description="Helical" evidence="1">
    <location>
        <begin position="120"/>
        <end position="142"/>
    </location>
</feature>
<dbReference type="AlphaFoldDB" id="A0A7C5Z948"/>
<organism evidence="2">
    <name type="scientific">Caldicellulosiruptor owensensis</name>
    <dbReference type="NCBI Taxonomy" id="55205"/>
    <lineage>
        <taxon>Bacteria</taxon>
        <taxon>Bacillati</taxon>
        <taxon>Bacillota</taxon>
        <taxon>Bacillota incertae sedis</taxon>
        <taxon>Caldicellulosiruptorales</taxon>
        <taxon>Caldicellulosiruptoraceae</taxon>
        <taxon>Caldicellulosiruptor</taxon>
    </lineage>
</organism>
<feature type="transmembrane region" description="Helical" evidence="1">
    <location>
        <begin position="70"/>
        <end position="90"/>
    </location>
</feature>
<feature type="transmembrane region" description="Helical" evidence="1">
    <location>
        <begin position="214"/>
        <end position="233"/>
    </location>
</feature>
<feature type="transmembrane region" description="Helical" evidence="1">
    <location>
        <begin position="271"/>
        <end position="292"/>
    </location>
</feature>
<comment type="caution">
    <text evidence="2">The sequence shown here is derived from an EMBL/GenBank/DDBJ whole genome shotgun (WGS) entry which is preliminary data.</text>
</comment>
<dbReference type="EMBL" id="DRUZ01000092">
    <property type="protein sequence ID" value="HHS02318.1"/>
    <property type="molecule type" value="Genomic_DNA"/>
</dbReference>
<proteinExistence type="predicted"/>
<feature type="transmembrane region" description="Helical" evidence="1">
    <location>
        <begin position="96"/>
        <end position="113"/>
    </location>
</feature>
<gene>
    <name evidence="2" type="ORF">ENL71_07475</name>
</gene>
<feature type="transmembrane region" description="Helical" evidence="1">
    <location>
        <begin position="148"/>
        <end position="168"/>
    </location>
</feature>
<evidence type="ECO:0008006" key="3">
    <source>
        <dbReference type="Google" id="ProtNLM"/>
    </source>
</evidence>
<accession>A0A7C5Z948</accession>
<keyword evidence="1" id="KW-0812">Transmembrane</keyword>
<evidence type="ECO:0000256" key="1">
    <source>
        <dbReference type="SAM" id="Phobius"/>
    </source>
</evidence>
<sequence>MEKVNQFITKYIYLFAITSLVFPIFIMFSSMVAPIDLSNVFLAFVVMDILFLLIPYLIRTKSHGMWEKILNILFIIVVPQGFSLIVLKPYGFFEMFLGQLFCMGLYIHSYLIFEKEQVSLSLGAILAGLWAIIMVGAVSSFINIPRNIINQYTTYSIIFLVTSIYLINRVNLENLLSKRYRRKNSISNSISYINLFLSIGFIVILLLLFKFKGLAPYIVAFIVETIKFILMIIKKILDFLNSLLAPTKPQTNTGNGLEEFLKNMKPVKKSLLAQILDFIGYVLALTILGFLVYKTFGLFVNVLKQVIANFLLFISRITNNLQIEERGQNYTDVKTFIFAKKSTAKKLKSPRAKRVNFEKISDFNLRLRIIFKLTMEYFYKKKNYVLKSSYTPLEMGKIILKGELLNADVVNKLVEEYNKVRYNKEYKVLSTENFERFLKNLK</sequence>
<feature type="transmembrane region" description="Helical" evidence="1">
    <location>
        <begin position="189"/>
        <end position="208"/>
    </location>
</feature>
<feature type="transmembrane region" description="Helical" evidence="1">
    <location>
        <begin position="39"/>
        <end position="58"/>
    </location>
</feature>
<reference evidence="2" key="1">
    <citation type="journal article" date="2020" name="mSystems">
        <title>Genome- and Community-Level Interaction Insights into Carbon Utilization and Element Cycling Functions of Hydrothermarchaeota in Hydrothermal Sediment.</title>
        <authorList>
            <person name="Zhou Z."/>
            <person name="Liu Y."/>
            <person name="Xu W."/>
            <person name="Pan J."/>
            <person name="Luo Z.H."/>
            <person name="Li M."/>
        </authorList>
    </citation>
    <scope>NUCLEOTIDE SEQUENCE [LARGE SCALE GENOMIC DNA]</scope>
    <source>
        <strain evidence="2">SpSt-102</strain>
    </source>
</reference>
<name>A0A7C5Z948_9FIRM</name>
<protein>
    <recommendedName>
        <fullName evidence="3">DUF4129 domain-containing protein</fullName>
    </recommendedName>
</protein>
<feature type="transmembrane region" description="Helical" evidence="1">
    <location>
        <begin position="12"/>
        <end position="33"/>
    </location>
</feature>
<evidence type="ECO:0000313" key="2">
    <source>
        <dbReference type="EMBL" id="HHS02318.1"/>
    </source>
</evidence>
<keyword evidence="1" id="KW-0472">Membrane</keyword>